<dbReference type="Proteomes" id="UP000580250">
    <property type="component" value="Unassembled WGS sequence"/>
</dbReference>
<gene>
    <name evidence="1" type="ORF">MENT_LOCUS437</name>
</gene>
<accession>A0A6V7TI79</accession>
<proteinExistence type="predicted"/>
<sequence>MLLIRSIIMCYACLNYLLRQGKPNDDAKVLDGQIWTLTNS</sequence>
<protein>
    <submittedName>
        <fullName evidence="1">Uncharacterized protein</fullName>
    </submittedName>
</protein>
<evidence type="ECO:0000313" key="1">
    <source>
        <dbReference type="EMBL" id="CAD2123442.1"/>
    </source>
</evidence>
<evidence type="ECO:0000313" key="2">
    <source>
        <dbReference type="Proteomes" id="UP000580250"/>
    </source>
</evidence>
<dbReference type="AlphaFoldDB" id="A0A6V7TI79"/>
<comment type="caution">
    <text evidence="1">The sequence shown here is derived from an EMBL/GenBank/DDBJ whole genome shotgun (WGS) entry which is preliminary data.</text>
</comment>
<reference evidence="1 2" key="1">
    <citation type="submission" date="2020-08" db="EMBL/GenBank/DDBJ databases">
        <authorList>
            <person name="Koutsovoulos G."/>
            <person name="Danchin GJ E."/>
        </authorList>
    </citation>
    <scope>NUCLEOTIDE SEQUENCE [LARGE SCALE GENOMIC DNA]</scope>
</reference>
<dbReference type="EMBL" id="CAJEWN010000002">
    <property type="protein sequence ID" value="CAD2123442.1"/>
    <property type="molecule type" value="Genomic_DNA"/>
</dbReference>
<organism evidence="1 2">
    <name type="scientific">Meloidogyne enterolobii</name>
    <name type="common">Root-knot nematode worm</name>
    <name type="synonym">Meloidogyne mayaguensis</name>
    <dbReference type="NCBI Taxonomy" id="390850"/>
    <lineage>
        <taxon>Eukaryota</taxon>
        <taxon>Metazoa</taxon>
        <taxon>Ecdysozoa</taxon>
        <taxon>Nematoda</taxon>
        <taxon>Chromadorea</taxon>
        <taxon>Rhabditida</taxon>
        <taxon>Tylenchina</taxon>
        <taxon>Tylenchomorpha</taxon>
        <taxon>Tylenchoidea</taxon>
        <taxon>Meloidogynidae</taxon>
        <taxon>Meloidogyninae</taxon>
        <taxon>Meloidogyne</taxon>
    </lineage>
</organism>
<name>A0A6V7TI79_MELEN</name>